<sequence>MSLILLWLLVVLVLFALFWGGGLLAQGLWYQEVADLFPLRAIAAAVLVGSYLTLWVALDRRAPGKYDTLFEFASEEQVPFEEFEAIRWVAVEPPKLKRDESGQPVEVVTRFRKNVGNRGEGFVAVGTGEPFRLNGVNRNGEAFMTVALRVQLDPSGKPIRFNAVLQEDPPGVPAYASGFEGRRFIEAGGERYIFADQLGTVHVPTPKVVAVSLVLNILLFVVWFIALWPILQFLPSHAAGLTLAFGFATMLIVLPLLFQPNRQPPPAPPPAAVAWIGPLSSVSSAGERPGWSRA</sequence>
<proteinExistence type="predicted"/>
<feature type="transmembrane region" description="Helical" evidence="1">
    <location>
        <begin position="237"/>
        <end position="258"/>
    </location>
</feature>
<name>A0A7V9ABK4_9BACT</name>
<feature type="transmembrane region" description="Helical" evidence="1">
    <location>
        <begin position="208"/>
        <end position="231"/>
    </location>
</feature>
<evidence type="ECO:0000313" key="2">
    <source>
        <dbReference type="EMBL" id="MBA2226029.1"/>
    </source>
</evidence>
<feature type="transmembrane region" description="Helical" evidence="1">
    <location>
        <begin position="41"/>
        <end position="58"/>
    </location>
</feature>
<dbReference type="AlphaFoldDB" id="A0A7V9ABK4"/>
<accession>A0A7V9ABK4</accession>
<comment type="caution">
    <text evidence="2">The sequence shown here is derived from an EMBL/GenBank/DDBJ whole genome shotgun (WGS) entry which is preliminary data.</text>
</comment>
<keyword evidence="1" id="KW-0472">Membrane</keyword>
<keyword evidence="1" id="KW-0812">Transmembrane</keyword>
<protein>
    <submittedName>
        <fullName evidence="2">Uncharacterized protein</fullName>
    </submittedName>
</protein>
<keyword evidence="3" id="KW-1185">Reference proteome</keyword>
<evidence type="ECO:0000313" key="3">
    <source>
        <dbReference type="Proteomes" id="UP000542342"/>
    </source>
</evidence>
<dbReference type="RefSeq" id="WP_194537466.1">
    <property type="nucleotide sequence ID" value="NZ_JACEFB010000004.1"/>
</dbReference>
<evidence type="ECO:0000256" key="1">
    <source>
        <dbReference type="SAM" id="Phobius"/>
    </source>
</evidence>
<organism evidence="2 3">
    <name type="scientific">Thermogemmata fonticola</name>
    <dbReference type="NCBI Taxonomy" id="2755323"/>
    <lineage>
        <taxon>Bacteria</taxon>
        <taxon>Pseudomonadati</taxon>
        <taxon>Planctomycetota</taxon>
        <taxon>Planctomycetia</taxon>
        <taxon>Gemmatales</taxon>
        <taxon>Gemmataceae</taxon>
        <taxon>Thermogemmata</taxon>
    </lineage>
</organism>
<dbReference type="Proteomes" id="UP000542342">
    <property type="component" value="Unassembled WGS sequence"/>
</dbReference>
<gene>
    <name evidence="2" type="ORF">H0921_07625</name>
</gene>
<dbReference type="EMBL" id="JACEFB010000004">
    <property type="protein sequence ID" value="MBA2226029.1"/>
    <property type="molecule type" value="Genomic_DNA"/>
</dbReference>
<reference evidence="2 3" key="1">
    <citation type="submission" date="2020-07" db="EMBL/GenBank/DDBJ databases">
        <title>Thermogemmata thermophila gen. nov., sp. nov., a novel moderate thermophilic planctomycete from a Kamchatka hot spring.</title>
        <authorList>
            <person name="Elcheninov A.G."/>
            <person name="Podosokorskaya O.A."/>
            <person name="Kovaleva O.L."/>
            <person name="Novikov A."/>
            <person name="Bonch-Osmolovskaya E.A."/>
            <person name="Toshchakov S.V."/>
            <person name="Kublanov I.V."/>
        </authorList>
    </citation>
    <scope>NUCLEOTIDE SEQUENCE [LARGE SCALE GENOMIC DNA]</scope>
    <source>
        <strain evidence="2 3">2918</strain>
    </source>
</reference>
<keyword evidence="1" id="KW-1133">Transmembrane helix</keyword>